<name>A0AAW0P6Y9_9GOBI</name>
<dbReference type="Pfam" id="PF18699">
    <property type="entry name" value="MRPL52"/>
    <property type="match status" value="1"/>
</dbReference>
<evidence type="ECO:0000256" key="7">
    <source>
        <dbReference type="ARBA" id="ARBA00035181"/>
    </source>
</evidence>
<proteinExistence type="inferred from homology"/>
<comment type="subcellular location">
    <subcellularLocation>
        <location evidence="1">Mitochondrion</location>
    </subcellularLocation>
</comment>
<keyword evidence="3" id="KW-0809">Transit peptide</keyword>
<evidence type="ECO:0000256" key="3">
    <source>
        <dbReference type="ARBA" id="ARBA00022946"/>
    </source>
</evidence>
<dbReference type="Proteomes" id="UP001460270">
    <property type="component" value="Unassembled WGS sequence"/>
</dbReference>
<dbReference type="PANTHER" id="PTHR34090:SF1">
    <property type="entry name" value="LARGE RIBOSOMAL SUBUNIT PROTEIN ML52"/>
    <property type="match status" value="1"/>
</dbReference>
<accession>A0AAW0P6Y9</accession>
<dbReference type="GO" id="GO:0005762">
    <property type="term" value="C:mitochondrial large ribosomal subunit"/>
    <property type="evidence" value="ECO:0007669"/>
    <property type="project" value="InterPro"/>
</dbReference>
<evidence type="ECO:0000256" key="6">
    <source>
        <dbReference type="ARBA" id="ARBA00023274"/>
    </source>
</evidence>
<reference evidence="11" key="1">
    <citation type="submission" date="2024-04" db="EMBL/GenBank/DDBJ databases">
        <title>Salinicola lusitanus LLJ914,a marine bacterium isolated from the Okinawa Trough.</title>
        <authorList>
            <person name="Li J."/>
        </authorList>
    </citation>
    <scope>NUCLEOTIDE SEQUENCE [LARGE SCALE GENOMIC DNA]</scope>
</reference>
<keyword evidence="6" id="KW-0687">Ribonucleoprotein</keyword>
<dbReference type="InterPro" id="IPR034596">
    <property type="entry name" value="Ribosomal_mL52"/>
</dbReference>
<feature type="region of interest" description="Disordered" evidence="9">
    <location>
        <begin position="93"/>
        <end position="118"/>
    </location>
</feature>
<evidence type="ECO:0000256" key="1">
    <source>
        <dbReference type="ARBA" id="ARBA00004173"/>
    </source>
</evidence>
<evidence type="ECO:0000256" key="5">
    <source>
        <dbReference type="ARBA" id="ARBA00023128"/>
    </source>
</evidence>
<evidence type="ECO:0000256" key="2">
    <source>
        <dbReference type="ARBA" id="ARBA00007232"/>
    </source>
</evidence>
<keyword evidence="4" id="KW-0689">Ribosomal protein</keyword>
<dbReference type="EMBL" id="JBBPFD010000010">
    <property type="protein sequence ID" value="KAK7910353.1"/>
    <property type="molecule type" value="Genomic_DNA"/>
</dbReference>
<dbReference type="GO" id="GO:0003735">
    <property type="term" value="F:structural constituent of ribosome"/>
    <property type="evidence" value="ECO:0007669"/>
    <property type="project" value="InterPro"/>
</dbReference>
<protein>
    <recommendedName>
        <fullName evidence="7">Large ribosomal subunit protein mL52</fullName>
    </recommendedName>
    <alternativeName>
        <fullName evidence="8">39S ribosomal protein L52, mitochondrial</fullName>
    </alternativeName>
</protein>
<evidence type="ECO:0000256" key="4">
    <source>
        <dbReference type="ARBA" id="ARBA00022980"/>
    </source>
</evidence>
<evidence type="ECO:0000256" key="9">
    <source>
        <dbReference type="SAM" id="MobiDB-lite"/>
    </source>
</evidence>
<dbReference type="GO" id="GO:0032543">
    <property type="term" value="P:mitochondrial translation"/>
    <property type="evidence" value="ECO:0007669"/>
    <property type="project" value="InterPro"/>
</dbReference>
<keyword evidence="5" id="KW-0496">Mitochondrion</keyword>
<evidence type="ECO:0000313" key="10">
    <source>
        <dbReference type="EMBL" id="KAK7910353.1"/>
    </source>
</evidence>
<sequence length="118" mass="13600">MAAPFRTLFSACVNQRRLFLLTPINNLSRSGSEFGPLTDLPDWSFADGRPAPPLTGQLRRRQEREKLVRRIVMLSSEMDKGIEAWTQRQDKAKQLEEHKKSQLLKPKGRLLTKKEPKS</sequence>
<gene>
    <name evidence="10" type="ORF">WMY93_015037</name>
</gene>
<dbReference type="PANTHER" id="PTHR34090">
    <property type="entry name" value="39S RIBOSOMAL PROTEIN L52, MITOCHONDRIAL"/>
    <property type="match status" value="1"/>
</dbReference>
<comment type="similarity">
    <text evidence="2">Belongs to the mitochondrion-specific ribosomal protein mL52 family.</text>
</comment>
<keyword evidence="11" id="KW-1185">Reference proteome</keyword>
<comment type="caution">
    <text evidence="10">The sequence shown here is derived from an EMBL/GenBank/DDBJ whole genome shotgun (WGS) entry which is preliminary data.</text>
</comment>
<evidence type="ECO:0000313" key="11">
    <source>
        <dbReference type="Proteomes" id="UP001460270"/>
    </source>
</evidence>
<organism evidence="10 11">
    <name type="scientific">Mugilogobius chulae</name>
    <name type="common">yellowstripe goby</name>
    <dbReference type="NCBI Taxonomy" id="88201"/>
    <lineage>
        <taxon>Eukaryota</taxon>
        <taxon>Metazoa</taxon>
        <taxon>Chordata</taxon>
        <taxon>Craniata</taxon>
        <taxon>Vertebrata</taxon>
        <taxon>Euteleostomi</taxon>
        <taxon>Actinopterygii</taxon>
        <taxon>Neopterygii</taxon>
        <taxon>Teleostei</taxon>
        <taxon>Neoteleostei</taxon>
        <taxon>Acanthomorphata</taxon>
        <taxon>Gobiaria</taxon>
        <taxon>Gobiiformes</taxon>
        <taxon>Gobioidei</taxon>
        <taxon>Gobiidae</taxon>
        <taxon>Gobionellinae</taxon>
        <taxon>Mugilogobius</taxon>
    </lineage>
</organism>
<dbReference type="AlphaFoldDB" id="A0AAW0P6Y9"/>
<evidence type="ECO:0000256" key="8">
    <source>
        <dbReference type="ARBA" id="ARBA00035425"/>
    </source>
</evidence>